<reference evidence="2" key="2">
    <citation type="submission" date="2025-08" db="UniProtKB">
        <authorList>
            <consortium name="RefSeq"/>
        </authorList>
    </citation>
    <scope>IDENTIFICATION</scope>
    <source>
        <tissue evidence="2">Leaf</tissue>
    </source>
</reference>
<reference evidence="1" key="1">
    <citation type="journal article" date="2014" name="Nat. Commun.">
        <title>The tobacco genome sequence and its comparison with those of tomato and potato.</title>
        <authorList>
            <person name="Sierro N."/>
            <person name="Battey J.N."/>
            <person name="Ouadi S."/>
            <person name="Bakaher N."/>
            <person name="Bovet L."/>
            <person name="Willig A."/>
            <person name="Goepfert S."/>
            <person name="Peitsch M.C."/>
            <person name="Ivanov N.V."/>
        </authorList>
    </citation>
    <scope>NUCLEOTIDE SEQUENCE [LARGE SCALE GENOMIC DNA]</scope>
</reference>
<accession>A0AC58U2M9</accession>
<protein>
    <submittedName>
        <fullName evidence="2">Uncharacterized protein LOC142178307</fullName>
    </submittedName>
</protein>
<organism evidence="1 2">
    <name type="scientific">Nicotiana tabacum</name>
    <name type="common">Common tobacco</name>
    <dbReference type="NCBI Taxonomy" id="4097"/>
    <lineage>
        <taxon>Eukaryota</taxon>
        <taxon>Viridiplantae</taxon>
        <taxon>Streptophyta</taxon>
        <taxon>Embryophyta</taxon>
        <taxon>Tracheophyta</taxon>
        <taxon>Spermatophyta</taxon>
        <taxon>Magnoliopsida</taxon>
        <taxon>eudicotyledons</taxon>
        <taxon>Gunneridae</taxon>
        <taxon>Pentapetalae</taxon>
        <taxon>asterids</taxon>
        <taxon>lamiids</taxon>
        <taxon>Solanales</taxon>
        <taxon>Solanaceae</taxon>
        <taxon>Nicotianoideae</taxon>
        <taxon>Nicotianeae</taxon>
        <taxon>Nicotiana</taxon>
    </lineage>
</organism>
<sequence>MKVQADKRRTDRTYAIGDWVYVKLQPYRQLSLKQHGFQKLSSKYFGPFKILDRLKKKIRSHSATVTLPIVLSEAGHVLLEPESILDRRIIQKNGRVVSQILVKWFNATPEDSA</sequence>
<gene>
    <name evidence="2" type="primary">LOC142178307</name>
</gene>
<dbReference type="RefSeq" id="XP_075103739.1">
    <property type="nucleotide sequence ID" value="XM_075247638.1"/>
</dbReference>
<dbReference type="Proteomes" id="UP000790787">
    <property type="component" value="Chromosome 24"/>
</dbReference>
<evidence type="ECO:0000313" key="1">
    <source>
        <dbReference type="Proteomes" id="UP000790787"/>
    </source>
</evidence>
<proteinExistence type="predicted"/>
<evidence type="ECO:0000313" key="2">
    <source>
        <dbReference type="RefSeq" id="XP_075103739.1"/>
    </source>
</evidence>
<name>A0AC58U2M9_TOBAC</name>
<keyword evidence="1" id="KW-1185">Reference proteome</keyword>